<evidence type="ECO:0000313" key="2">
    <source>
        <dbReference type="Proteomes" id="UP001652445"/>
    </source>
</evidence>
<sequence>MSYKELWSFDHNLTKYNSFFEKTINAHYLQAINCWCMVFGVASSNPTHWKKVLHNHEDFNSITLNAGLKEDKWQEYWNDVTSFRNRFSVHRELNFDEPVPSLAKAYDIALYYDEWVREYIRPDVIDDLLLRDIVEKYREDLHKLMDQLKVVLVTEGKN</sequence>
<evidence type="ECO:0000313" key="1">
    <source>
        <dbReference type="EMBL" id="MCU6792396.1"/>
    </source>
</evidence>
<comment type="caution">
    <text evidence="1">The sequence shown here is derived from an EMBL/GenBank/DDBJ whole genome shotgun (WGS) entry which is preliminary data.</text>
</comment>
<proteinExistence type="predicted"/>
<organism evidence="1 2">
    <name type="scientific">Paenibacillus baimaensis</name>
    <dbReference type="NCBI Taxonomy" id="2982185"/>
    <lineage>
        <taxon>Bacteria</taxon>
        <taxon>Bacillati</taxon>
        <taxon>Bacillota</taxon>
        <taxon>Bacilli</taxon>
        <taxon>Bacillales</taxon>
        <taxon>Paenibacillaceae</taxon>
        <taxon>Paenibacillus</taxon>
    </lineage>
</organism>
<gene>
    <name evidence="1" type="ORF">OB236_09670</name>
</gene>
<accession>A0ABT2UE36</accession>
<dbReference type="Proteomes" id="UP001652445">
    <property type="component" value="Unassembled WGS sequence"/>
</dbReference>
<name>A0ABT2UE36_9BACL</name>
<dbReference type="EMBL" id="JAOQIO010000023">
    <property type="protein sequence ID" value="MCU6792396.1"/>
    <property type="molecule type" value="Genomic_DNA"/>
</dbReference>
<reference evidence="1 2" key="1">
    <citation type="submission" date="2022-09" db="EMBL/GenBank/DDBJ databases">
        <authorList>
            <person name="Han X.L."/>
            <person name="Wang Q."/>
            <person name="Lu T."/>
        </authorList>
    </citation>
    <scope>NUCLEOTIDE SEQUENCE [LARGE SCALE GENOMIC DNA]</scope>
    <source>
        <strain evidence="1 2">WQ 127069</strain>
    </source>
</reference>
<evidence type="ECO:0008006" key="3">
    <source>
        <dbReference type="Google" id="ProtNLM"/>
    </source>
</evidence>
<keyword evidence="2" id="KW-1185">Reference proteome</keyword>
<protein>
    <recommendedName>
        <fullName evidence="3">HEPN AbiU2-like domain-containing protein</fullName>
    </recommendedName>
</protein>